<dbReference type="Proteomes" id="UP001066276">
    <property type="component" value="Chromosome 8"/>
</dbReference>
<organism evidence="2 3">
    <name type="scientific">Pleurodeles waltl</name>
    <name type="common">Iberian ribbed newt</name>
    <dbReference type="NCBI Taxonomy" id="8319"/>
    <lineage>
        <taxon>Eukaryota</taxon>
        <taxon>Metazoa</taxon>
        <taxon>Chordata</taxon>
        <taxon>Craniata</taxon>
        <taxon>Vertebrata</taxon>
        <taxon>Euteleostomi</taxon>
        <taxon>Amphibia</taxon>
        <taxon>Batrachia</taxon>
        <taxon>Caudata</taxon>
        <taxon>Salamandroidea</taxon>
        <taxon>Salamandridae</taxon>
        <taxon>Pleurodelinae</taxon>
        <taxon>Pleurodeles</taxon>
    </lineage>
</organism>
<evidence type="ECO:0000313" key="2">
    <source>
        <dbReference type="EMBL" id="KAJ1119079.1"/>
    </source>
</evidence>
<keyword evidence="3" id="KW-1185">Reference proteome</keyword>
<dbReference type="AlphaFoldDB" id="A0AAV7NVR2"/>
<name>A0AAV7NVR2_PLEWA</name>
<accession>A0AAV7NVR2</accession>
<gene>
    <name evidence="2" type="ORF">NDU88_007265</name>
</gene>
<reference evidence="2" key="1">
    <citation type="journal article" date="2022" name="bioRxiv">
        <title>Sequencing and chromosome-scale assembly of the giantPleurodeles waltlgenome.</title>
        <authorList>
            <person name="Brown T."/>
            <person name="Elewa A."/>
            <person name="Iarovenko S."/>
            <person name="Subramanian E."/>
            <person name="Araus A.J."/>
            <person name="Petzold A."/>
            <person name="Susuki M."/>
            <person name="Suzuki K.-i.T."/>
            <person name="Hayashi T."/>
            <person name="Toyoda A."/>
            <person name="Oliveira C."/>
            <person name="Osipova E."/>
            <person name="Leigh N.D."/>
            <person name="Simon A."/>
            <person name="Yun M.H."/>
        </authorList>
    </citation>
    <scope>NUCLEOTIDE SEQUENCE</scope>
    <source>
        <strain evidence="2">20211129_DDA</strain>
        <tissue evidence="2">Liver</tissue>
    </source>
</reference>
<feature type="region of interest" description="Disordered" evidence="1">
    <location>
        <begin position="42"/>
        <end position="69"/>
    </location>
</feature>
<dbReference type="EMBL" id="JANPWB010000012">
    <property type="protein sequence ID" value="KAJ1119079.1"/>
    <property type="molecule type" value="Genomic_DNA"/>
</dbReference>
<evidence type="ECO:0000256" key="1">
    <source>
        <dbReference type="SAM" id="MobiDB-lite"/>
    </source>
</evidence>
<evidence type="ECO:0000313" key="3">
    <source>
        <dbReference type="Proteomes" id="UP001066276"/>
    </source>
</evidence>
<proteinExistence type="predicted"/>
<sequence length="170" mass="17876">MVEAVIWLLDTWVGNECYHGNCIISTAFIIHVVAVNGPRFRGGRSGIPGGDRPAGPKRSEEVTRRPRSGAGWACTGPDLSCATQVASCRGEECLVAGCDSGLGHRWGCGLPERRGAPRLIPGDGGLTTSASVRRPSEATLARTGLEAYEMEARGSTLQPGCTAAPPRMET</sequence>
<comment type="caution">
    <text evidence="2">The sequence shown here is derived from an EMBL/GenBank/DDBJ whole genome shotgun (WGS) entry which is preliminary data.</text>
</comment>
<protein>
    <submittedName>
        <fullName evidence="2">Uncharacterized protein</fullName>
    </submittedName>
</protein>